<dbReference type="NCBIfam" id="TIGR04099">
    <property type="entry name" value="biosn_Pnap_2097"/>
    <property type="match status" value="1"/>
</dbReference>
<dbReference type="STRING" id="311403.Arad_8077"/>
<dbReference type="Gene3D" id="3.10.129.10">
    <property type="entry name" value="Hotdog Thioesterase"/>
    <property type="match status" value="1"/>
</dbReference>
<dbReference type="InterPro" id="IPR024091">
    <property type="entry name" value="LnmK-like_bifun_acyl/decarbox"/>
</dbReference>
<dbReference type="Proteomes" id="UP000001600">
    <property type="component" value="Chromosome 2"/>
</dbReference>
<dbReference type="RefSeq" id="WP_012649746.1">
    <property type="nucleotide sequence ID" value="NC_011983.1"/>
</dbReference>
<protein>
    <submittedName>
        <fullName evidence="1">Type IIA topoisomerase (DNA gyrase/topo II, topoisomerase IV), B subunit</fullName>
    </submittedName>
</protein>
<proteinExistence type="predicted"/>
<dbReference type="AlphaFoldDB" id="B9JHP1"/>
<keyword evidence="1" id="KW-0413">Isomerase</keyword>
<dbReference type="eggNOG" id="COG0236">
    <property type="taxonomic scope" value="Bacteria"/>
</dbReference>
<accession>B9JHP1</accession>
<evidence type="ECO:0000313" key="2">
    <source>
        <dbReference type="Proteomes" id="UP000001600"/>
    </source>
</evidence>
<sequence>MSLAIRNVEMFHQPSKCVLMERALEPHILLGMPQLTPFGLSETWLMKELGHRHWLLLARRMGMDDADFRTADGTETYAAICATSLTNAQLDRARPNQVLSIQSVLEPVSKTQVASRHRLLVDGEPIGDVELLSAFVRRTRENDNVSIARVELPGTHRFPVRLENTLARIASDVRNGRCETHLGMAVGDRDVLRDFRFQPATTQEFNGAGLLYFVHFQAFVARALESWFPDGAFRNITRRDSFFLGNAGIGEPLSVELTAMDRRTMSVACNLRRSDGDLIGRVFLTAAR</sequence>
<dbReference type="EMBL" id="CP000629">
    <property type="protein sequence ID" value="ACM29433.1"/>
    <property type="molecule type" value="Genomic_DNA"/>
</dbReference>
<dbReference type="KEGG" id="ara:Arad_8077"/>
<dbReference type="HOGENOM" id="CLU_077881_0_0_5"/>
<gene>
    <name evidence="1" type="ordered locus">Arad_8077</name>
</gene>
<dbReference type="NCBIfam" id="TIGR04098">
    <property type="entry name" value="LnmK_bifunc"/>
    <property type="match status" value="1"/>
</dbReference>
<organism evidence="1 2">
    <name type="scientific">Rhizobium rhizogenes (strain K84 / ATCC BAA-868)</name>
    <name type="common">Agrobacterium radiobacter</name>
    <dbReference type="NCBI Taxonomy" id="311403"/>
    <lineage>
        <taxon>Bacteria</taxon>
        <taxon>Pseudomonadati</taxon>
        <taxon>Pseudomonadota</taxon>
        <taxon>Alphaproteobacteria</taxon>
        <taxon>Hyphomicrobiales</taxon>
        <taxon>Rhizobiaceae</taxon>
        <taxon>Rhizobium/Agrobacterium group</taxon>
        <taxon>Rhizobium</taxon>
    </lineage>
</organism>
<evidence type="ECO:0000313" key="1">
    <source>
        <dbReference type="EMBL" id="ACM29433.1"/>
    </source>
</evidence>
<dbReference type="GO" id="GO:0016853">
    <property type="term" value="F:isomerase activity"/>
    <property type="evidence" value="ECO:0007669"/>
    <property type="project" value="UniProtKB-KW"/>
</dbReference>
<name>B9JHP1_RHIR8</name>
<reference evidence="1 2" key="1">
    <citation type="journal article" date="2009" name="J. Bacteriol.">
        <title>Genome sequences of three Agrobacterium biovars help elucidate the evolution of multichromosome genomes in bacteria.</title>
        <authorList>
            <person name="Slater S.C."/>
            <person name="Goldman B.S."/>
            <person name="Goodner B."/>
            <person name="Setubal J.C."/>
            <person name="Farrand S.K."/>
            <person name="Nester E.W."/>
            <person name="Burr T.J."/>
            <person name="Banta L."/>
            <person name="Dickerman A.W."/>
            <person name="Paulsen I."/>
            <person name="Otten L."/>
            <person name="Suen G."/>
            <person name="Welch R."/>
            <person name="Almeida N.F."/>
            <person name="Arnold F."/>
            <person name="Burton O.T."/>
            <person name="Du Z."/>
            <person name="Ewing A."/>
            <person name="Godsy E."/>
            <person name="Heisel S."/>
            <person name="Houmiel K.L."/>
            <person name="Jhaveri J."/>
            <person name="Lu J."/>
            <person name="Miller N.M."/>
            <person name="Norton S."/>
            <person name="Chen Q."/>
            <person name="Phoolcharoen W."/>
            <person name="Ohlin V."/>
            <person name="Ondrusek D."/>
            <person name="Pride N."/>
            <person name="Stricklin S.L."/>
            <person name="Sun J."/>
            <person name="Wheeler C."/>
            <person name="Wilson L."/>
            <person name="Zhu H."/>
            <person name="Wood D.W."/>
        </authorList>
    </citation>
    <scope>NUCLEOTIDE SEQUENCE [LARGE SCALE GENOMIC DNA]</scope>
    <source>
        <strain evidence="2">K84 / ATCC BAA-868</strain>
    </source>
</reference>